<dbReference type="InterPro" id="IPR001128">
    <property type="entry name" value="Cyt_P450"/>
</dbReference>
<comment type="function">
    <text evidence="2">May be involved in the metabolism of insect hormones and in the breakdown of synthetic insecticides.</text>
</comment>
<protein>
    <submittedName>
        <fullName evidence="17">Cytochrome P450 18a1</fullName>
    </submittedName>
</protein>
<evidence type="ECO:0000313" key="17">
    <source>
        <dbReference type="EMBL" id="GIY29459.1"/>
    </source>
</evidence>
<evidence type="ECO:0000256" key="14">
    <source>
        <dbReference type="PIRSR" id="PIRSR602401-1"/>
    </source>
</evidence>
<evidence type="ECO:0000256" key="2">
    <source>
        <dbReference type="ARBA" id="ARBA00003690"/>
    </source>
</evidence>
<evidence type="ECO:0000256" key="7">
    <source>
        <dbReference type="ARBA" id="ARBA00022723"/>
    </source>
</evidence>
<dbReference type="Pfam" id="PF00067">
    <property type="entry name" value="p450"/>
    <property type="match status" value="1"/>
</dbReference>
<gene>
    <name evidence="17" type="primary">Cyp18a1</name>
    <name evidence="17" type="ORF">CDAR_533971</name>
</gene>
<name>A0AAV4S7Y4_9ARAC</name>
<feature type="binding site" description="axial binding residue" evidence="14">
    <location>
        <position position="445"/>
    </location>
    <ligand>
        <name>heme</name>
        <dbReference type="ChEBI" id="CHEBI:30413"/>
    </ligand>
    <ligandPart>
        <name>Fe</name>
        <dbReference type="ChEBI" id="CHEBI:18248"/>
    </ligandPart>
</feature>
<evidence type="ECO:0000256" key="10">
    <source>
        <dbReference type="ARBA" id="ARBA00023002"/>
    </source>
</evidence>
<evidence type="ECO:0000256" key="5">
    <source>
        <dbReference type="ARBA" id="ARBA00010617"/>
    </source>
</evidence>
<evidence type="ECO:0000256" key="6">
    <source>
        <dbReference type="ARBA" id="ARBA00022617"/>
    </source>
</evidence>
<dbReference type="PANTHER" id="PTHR24300:SF403">
    <property type="entry name" value="CYTOCHROME P450 306A1"/>
    <property type="match status" value="1"/>
</dbReference>
<dbReference type="PANTHER" id="PTHR24300">
    <property type="entry name" value="CYTOCHROME P450 508A4-RELATED"/>
    <property type="match status" value="1"/>
</dbReference>
<dbReference type="AlphaFoldDB" id="A0AAV4S7Y4"/>
<dbReference type="GO" id="GO:0006082">
    <property type="term" value="P:organic acid metabolic process"/>
    <property type="evidence" value="ECO:0007669"/>
    <property type="project" value="TreeGrafter"/>
</dbReference>
<dbReference type="Proteomes" id="UP001054837">
    <property type="component" value="Unassembled WGS sequence"/>
</dbReference>
<dbReference type="PRINTS" id="PR00385">
    <property type="entry name" value="P450"/>
</dbReference>
<comment type="caution">
    <text evidence="17">The sequence shown here is derived from an EMBL/GenBank/DDBJ whole genome shotgun (WGS) entry which is preliminary data.</text>
</comment>
<dbReference type="InterPro" id="IPR050182">
    <property type="entry name" value="Cytochrome_P450_fam2"/>
</dbReference>
<organism evidence="17 18">
    <name type="scientific">Caerostris darwini</name>
    <dbReference type="NCBI Taxonomy" id="1538125"/>
    <lineage>
        <taxon>Eukaryota</taxon>
        <taxon>Metazoa</taxon>
        <taxon>Ecdysozoa</taxon>
        <taxon>Arthropoda</taxon>
        <taxon>Chelicerata</taxon>
        <taxon>Arachnida</taxon>
        <taxon>Araneae</taxon>
        <taxon>Araneomorphae</taxon>
        <taxon>Entelegynae</taxon>
        <taxon>Araneoidea</taxon>
        <taxon>Araneidae</taxon>
        <taxon>Caerostris</taxon>
    </lineage>
</organism>
<evidence type="ECO:0000256" key="1">
    <source>
        <dbReference type="ARBA" id="ARBA00001971"/>
    </source>
</evidence>
<dbReference type="GO" id="GO:0005789">
    <property type="term" value="C:endoplasmic reticulum membrane"/>
    <property type="evidence" value="ECO:0007669"/>
    <property type="project" value="UniProtKB-SubCell"/>
</dbReference>
<evidence type="ECO:0000256" key="13">
    <source>
        <dbReference type="ARBA" id="ARBA00023136"/>
    </source>
</evidence>
<dbReference type="GO" id="GO:0016712">
    <property type="term" value="F:oxidoreductase activity, acting on paired donors, with incorporation or reduction of molecular oxygen, reduced flavin or flavoprotein as one donor, and incorporation of one atom of oxygen"/>
    <property type="evidence" value="ECO:0007669"/>
    <property type="project" value="TreeGrafter"/>
</dbReference>
<evidence type="ECO:0000256" key="9">
    <source>
        <dbReference type="ARBA" id="ARBA00022848"/>
    </source>
</evidence>
<dbReference type="PROSITE" id="PS00086">
    <property type="entry name" value="CYTOCHROME_P450"/>
    <property type="match status" value="1"/>
</dbReference>
<dbReference type="InterPro" id="IPR017972">
    <property type="entry name" value="Cyt_P450_CS"/>
</dbReference>
<keyword evidence="9" id="KW-0492">Microsome</keyword>
<dbReference type="GO" id="GO:0005506">
    <property type="term" value="F:iron ion binding"/>
    <property type="evidence" value="ECO:0007669"/>
    <property type="project" value="InterPro"/>
</dbReference>
<keyword evidence="7 14" id="KW-0479">Metal-binding</keyword>
<evidence type="ECO:0000256" key="8">
    <source>
        <dbReference type="ARBA" id="ARBA00022824"/>
    </source>
</evidence>
<evidence type="ECO:0000256" key="3">
    <source>
        <dbReference type="ARBA" id="ARBA00004174"/>
    </source>
</evidence>
<dbReference type="GO" id="GO:0008395">
    <property type="term" value="F:steroid hydroxylase activity"/>
    <property type="evidence" value="ECO:0007669"/>
    <property type="project" value="TreeGrafter"/>
</dbReference>
<dbReference type="InterPro" id="IPR002401">
    <property type="entry name" value="Cyt_P450_E_grp-I"/>
</dbReference>
<keyword evidence="13 16" id="KW-0472">Membrane</keyword>
<keyword evidence="16" id="KW-0812">Transmembrane</keyword>
<comment type="subcellular location">
    <subcellularLocation>
        <location evidence="4">Endoplasmic reticulum membrane</location>
        <topology evidence="4">Peripheral membrane protein</topology>
    </subcellularLocation>
    <subcellularLocation>
        <location evidence="3">Microsome membrane</location>
        <topology evidence="3">Peripheral membrane protein</topology>
    </subcellularLocation>
</comment>
<reference evidence="17 18" key="1">
    <citation type="submission" date="2021-06" db="EMBL/GenBank/DDBJ databases">
        <title>Caerostris darwini draft genome.</title>
        <authorList>
            <person name="Kono N."/>
            <person name="Arakawa K."/>
        </authorList>
    </citation>
    <scope>NUCLEOTIDE SEQUENCE [LARGE SCALE GENOMIC DNA]</scope>
</reference>
<keyword evidence="8" id="KW-0256">Endoplasmic reticulum</keyword>
<dbReference type="SUPFAM" id="SSF48264">
    <property type="entry name" value="Cytochrome P450"/>
    <property type="match status" value="1"/>
</dbReference>
<keyword evidence="18" id="KW-1185">Reference proteome</keyword>
<proteinExistence type="inferred from homology"/>
<evidence type="ECO:0000256" key="16">
    <source>
        <dbReference type="SAM" id="Phobius"/>
    </source>
</evidence>
<evidence type="ECO:0000256" key="15">
    <source>
        <dbReference type="RuleBase" id="RU000461"/>
    </source>
</evidence>
<evidence type="ECO:0000256" key="11">
    <source>
        <dbReference type="ARBA" id="ARBA00023004"/>
    </source>
</evidence>
<evidence type="ECO:0000256" key="12">
    <source>
        <dbReference type="ARBA" id="ARBA00023033"/>
    </source>
</evidence>
<dbReference type="Gene3D" id="1.10.630.10">
    <property type="entry name" value="Cytochrome P450"/>
    <property type="match status" value="1"/>
</dbReference>
<evidence type="ECO:0000313" key="18">
    <source>
        <dbReference type="Proteomes" id="UP001054837"/>
    </source>
</evidence>
<sequence>MIFDSLLTLSPASFAILLATLLMTIVYFALKRRNLPPGPVGLPFIGYWPFMNNTNCHQILDDLKKKHGDVFCFTCTGTLYINLGSIKALREAHITKSECFGERFTDFTLMKYMFEKGVAFINGEAWKVQRKFFIQVLKERGSISMKNDIAGALYDSIKSTIDDLKAKKGEPVNLVELLTHKCNTNLRVAMFGETGISEEKLQTMVELYGEEVASTTAMNVLLIGKIAKYLIFPLKPEYYKTLKNQKKLKSMLFGVVNEHKATYDEENMRDVIDEYFKERDTRRSKGDPTAEYFSDESLVESLILFVGDGVLSIAAFVSSMLTHLIDNPEEQEKVYKEIVDVVGLDRQPSIEDKSNLTYLNAFILESLRATNMFPFFPSLQCTKETTLNGYRIPKGAITLVNFYSIHNDPEVYEEPKKFNPSRYIQTAGKQRAELPVPFGVGKRACLGESFTMMQIFLFVATIVQNFRLSLPEGTKSTSYEIFLSGKLSICAHLRNQS</sequence>
<dbReference type="GO" id="GO:0006805">
    <property type="term" value="P:xenobiotic metabolic process"/>
    <property type="evidence" value="ECO:0007669"/>
    <property type="project" value="TreeGrafter"/>
</dbReference>
<keyword evidence="11 14" id="KW-0408">Iron</keyword>
<keyword evidence="6 14" id="KW-0349">Heme</keyword>
<accession>A0AAV4S7Y4</accession>
<evidence type="ECO:0000256" key="4">
    <source>
        <dbReference type="ARBA" id="ARBA00004406"/>
    </source>
</evidence>
<feature type="transmembrane region" description="Helical" evidence="16">
    <location>
        <begin position="12"/>
        <end position="30"/>
    </location>
</feature>
<comment type="similarity">
    <text evidence="5 15">Belongs to the cytochrome P450 family.</text>
</comment>
<dbReference type="EMBL" id="BPLQ01007314">
    <property type="protein sequence ID" value="GIY29459.1"/>
    <property type="molecule type" value="Genomic_DNA"/>
</dbReference>
<dbReference type="GO" id="GO:0020037">
    <property type="term" value="F:heme binding"/>
    <property type="evidence" value="ECO:0007669"/>
    <property type="project" value="InterPro"/>
</dbReference>
<keyword evidence="10 15" id="KW-0560">Oxidoreductase</keyword>
<keyword evidence="12 15" id="KW-0503">Monooxygenase</keyword>
<comment type="cofactor">
    <cofactor evidence="1 14">
        <name>heme</name>
        <dbReference type="ChEBI" id="CHEBI:30413"/>
    </cofactor>
</comment>
<dbReference type="FunFam" id="1.10.630.10:FF:000238">
    <property type="entry name" value="Cytochrome P450 2A6"/>
    <property type="match status" value="1"/>
</dbReference>
<dbReference type="InterPro" id="IPR036396">
    <property type="entry name" value="Cyt_P450_sf"/>
</dbReference>
<dbReference type="PRINTS" id="PR00463">
    <property type="entry name" value="EP450I"/>
</dbReference>
<keyword evidence="16" id="KW-1133">Transmembrane helix</keyword>